<dbReference type="EMBL" id="FTOB01000002">
    <property type="protein sequence ID" value="SIS48784.1"/>
    <property type="molecule type" value="Genomic_DNA"/>
</dbReference>
<sequence length="120" mass="13199">MIKYIVVFFFSANLLHAQGDIHKEGEQVKVGDVLEIGVPTSHKYKHIEFPRANFIIKRGGLANYKSLKGNKVVVTSIEEGKDGATEIKIKRKDGGRFFGSHTLISADIDDALASGELLTN</sequence>
<dbReference type="RefSeq" id="WP_076454082.1">
    <property type="nucleotide sequence ID" value="NZ_FTOB01000002.1"/>
</dbReference>
<protein>
    <recommendedName>
        <fullName evidence="3">Dihydroorotase</fullName>
    </recommendedName>
</protein>
<evidence type="ECO:0000313" key="1">
    <source>
        <dbReference type="EMBL" id="SIS48784.1"/>
    </source>
</evidence>
<proteinExistence type="predicted"/>
<evidence type="ECO:0008006" key="3">
    <source>
        <dbReference type="Google" id="ProtNLM"/>
    </source>
</evidence>
<comment type="caution">
    <text evidence="1">The sequence shown here is derived from an EMBL/GenBank/DDBJ whole genome shotgun (WGS) entry which is preliminary data.</text>
</comment>
<evidence type="ECO:0000313" key="2">
    <source>
        <dbReference type="Proteomes" id="UP000185728"/>
    </source>
</evidence>
<gene>
    <name evidence="1" type="ORF">SAMN05421766_102315</name>
</gene>
<name>A0ABY1KM26_9FLAO</name>
<dbReference type="Proteomes" id="UP000185728">
    <property type="component" value="Unassembled WGS sequence"/>
</dbReference>
<accession>A0ABY1KM26</accession>
<keyword evidence="2" id="KW-1185">Reference proteome</keyword>
<organism evidence="1 2">
    <name type="scientific">Zobellia uliginosa</name>
    <dbReference type="NCBI Taxonomy" id="143224"/>
    <lineage>
        <taxon>Bacteria</taxon>
        <taxon>Pseudomonadati</taxon>
        <taxon>Bacteroidota</taxon>
        <taxon>Flavobacteriia</taxon>
        <taxon>Flavobacteriales</taxon>
        <taxon>Flavobacteriaceae</taxon>
        <taxon>Zobellia</taxon>
    </lineage>
</organism>
<reference evidence="1 2" key="1">
    <citation type="submission" date="2017-01" db="EMBL/GenBank/DDBJ databases">
        <authorList>
            <person name="Varghese N."/>
            <person name="Submissions S."/>
        </authorList>
    </citation>
    <scope>NUCLEOTIDE SEQUENCE [LARGE SCALE GENOMIC DNA]</scope>
    <source>
        <strain evidence="1 2">DSM 2061</strain>
    </source>
</reference>